<dbReference type="Gene3D" id="3.30.420.100">
    <property type="match status" value="1"/>
</dbReference>
<organism evidence="4 5">
    <name type="scientific">Cardiosporidium cionae</name>
    <dbReference type="NCBI Taxonomy" id="476202"/>
    <lineage>
        <taxon>Eukaryota</taxon>
        <taxon>Sar</taxon>
        <taxon>Alveolata</taxon>
        <taxon>Apicomplexa</taxon>
        <taxon>Aconoidasida</taxon>
        <taxon>Nephromycida</taxon>
        <taxon>Cardiosporidium</taxon>
    </lineage>
</organism>
<dbReference type="Pfam" id="PF00861">
    <property type="entry name" value="Ribosomal_L18p"/>
    <property type="match status" value="1"/>
</dbReference>
<keyword evidence="3" id="KW-0687">Ribonucleoprotein</keyword>
<evidence type="ECO:0000313" key="5">
    <source>
        <dbReference type="Proteomes" id="UP000823046"/>
    </source>
</evidence>
<dbReference type="Proteomes" id="UP000823046">
    <property type="component" value="Unassembled WGS sequence"/>
</dbReference>
<keyword evidence="5" id="KW-1185">Reference proteome</keyword>
<dbReference type="PANTHER" id="PTHR12899:SF3">
    <property type="entry name" value="LARGE RIBOSOMAL SUBUNIT PROTEIN UL18M"/>
    <property type="match status" value="1"/>
</dbReference>
<comment type="similarity">
    <text evidence="1">Belongs to the universal ribosomal protein uL18 family.</text>
</comment>
<evidence type="ECO:0000313" key="4">
    <source>
        <dbReference type="EMBL" id="KAF8822953.1"/>
    </source>
</evidence>
<comment type="caution">
    <text evidence="4">The sequence shown here is derived from an EMBL/GenBank/DDBJ whole genome shotgun (WGS) entry which is preliminary data.</text>
</comment>
<proteinExistence type="inferred from homology"/>
<dbReference type="InterPro" id="IPR005484">
    <property type="entry name" value="Ribosomal_uL18_bac/plant/anim"/>
</dbReference>
<dbReference type="PANTHER" id="PTHR12899">
    <property type="entry name" value="39S RIBOSOMAL PROTEIN L18, MITOCHONDRIAL"/>
    <property type="match status" value="1"/>
</dbReference>
<evidence type="ECO:0000256" key="2">
    <source>
        <dbReference type="ARBA" id="ARBA00022980"/>
    </source>
</evidence>
<dbReference type="CDD" id="cd00432">
    <property type="entry name" value="Ribosomal_L18_L5e"/>
    <property type="match status" value="1"/>
</dbReference>
<keyword evidence="2 4" id="KW-0689">Ribosomal protein</keyword>
<dbReference type="EMBL" id="JADAQX010000012">
    <property type="protein sequence ID" value="KAF8822953.1"/>
    <property type="molecule type" value="Genomic_DNA"/>
</dbReference>
<name>A0ABQ7JG03_9APIC</name>
<accession>A0ABQ7JG03</accession>
<evidence type="ECO:0000256" key="3">
    <source>
        <dbReference type="ARBA" id="ARBA00023274"/>
    </source>
</evidence>
<dbReference type="GO" id="GO:0005840">
    <property type="term" value="C:ribosome"/>
    <property type="evidence" value="ECO:0007669"/>
    <property type="project" value="UniProtKB-KW"/>
</dbReference>
<gene>
    <name evidence="4" type="ORF">IE077_001829</name>
</gene>
<reference evidence="4 5" key="1">
    <citation type="journal article" date="2020" name="bioRxiv">
        <title>Metabolic contributions of an alphaproteobacterial endosymbiont in the apicomplexan Cardiosporidium cionae.</title>
        <authorList>
            <person name="Hunter E.S."/>
            <person name="Paight C.J."/>
            <person name="Lane C.E."/>
        </authorList>
    </citation>
    <scope>NUCLEOTIDE SEQUENCE [LARGE SCALE GENOMIC DNA]</scope>
    <source>
        <strain evidence="4">ESH_2018</strain>
    </source>
</reference>
<protein>
    <submittedName>
        <fullName evidence="4">LSU ribosomal protein L18P</fullName>
    </submittedName>
</protein>
<evidence type="ECO:0000256" key="1">
    <source>
        <dbReference type="ARBA" id="ARBA00007116"/>
    </source>
</evidence>
<sequence length="143" mass="16035">MCAMPPWAHILEEKVEPVALGIPSIDMDPRILQGKLRPRLTIRKTNNHMSCALVNDELQQTLCFAATNCPEMNPLLEKTRRSRGKVERNRGNTVKAAWELGKLIGQKILSKGIQKIRYDRAGYRYHGKVAAIAEGARAVGVQF</sequence>
<dbReference type="SUPFAM" id="SSF53137">
    <property type="entry name" value="Translational machinery components"/>
    <property type="match status" value="1"/>
</dbReference>
<dbReference type="InterPro" id="IPR057268">
    <property type="entry name" value="Ribosomal_L18"/>
</dbReference>